<keyword evidence="3" id="KW-1185">Reference proteome</keyword>
<reference evidence="2 3" key="1">
    <citation type="submission" date="2018-04" db="EMBL/GenBank/DDBJ databases">
        <title>Genomic Encyclopedia of Archaeal and Bacterial Type Strains, Phase II (KMG-II): from individual species to whole genera.</title>
        <authorList>
            <person name="Goeker M."/>
        </authorList>
    </citation>
    <scope>NUCLEOTIDE SEQUENCE [LARGE SCALE GENOMIC DNA]</scope>
    <source>
        <strain evidence="2 3">DSM 25731</strain>
    </source>
</reference>
<dbReference type="OrthoDB" id="677995at2"/>
<keyword evidence="1" id="KW-1133">Transmembrane helix</keyword>
<comment type="caution">
    <text evidence="2">The sequence shown here is derived from an EMBL/GenBank/DDBJ whole genome shotgun (WGS) entry which is preliminary data.</text>
</comment>
<feature type="transmembrane region" description="Helical" evidence="1">
    <location>
        <begin position="37"/>
        <end position="58"/>
    </location>
</feature>
<gene>
    <name evidence="2" type="ORF">C8N46_104146</name>
</gene>
<dbReference type="EMBL" id="QBKT01000004">
    <property type="protein sequence ID" value="PTX61503.1"/>
    <property type="molecule type" value="Genomic_DNA"/>
</dbReference>
<feature type="transmembrane region" description="Helical" evidence="1">
    <location>
        <begin position="6"/>
        <end position="25"/>
    </location>
</feature>
<keyword evidence="1" id="KW-0812">Transmembrane</keyword>
<dbReference type="AlphaFoldDB" id="A0A2T6BZL0"/>
<keyword evidence="1" id="KW-0472">Membrane</keyword>
<accession>A0A2T6BZL0</accession>
<evidence type="ECO:0000313" key="2">
    <source>
        <dbReference type="EMBL" id="PTX61503.1"/>
    </source>
</evidence>
<dbReference type="RefSeq" id="WP_108114739.1">
    <property type="nucleotide sequence ID" value="NZ_QBKT01000004.1"/>
</dbReference>
<protein>
    <submittedName>
        <fullName evidence="2">Uncharacterized protein</fullName>
    </submittedName>
</protein>
<sequence>MKESNSKVILVIVVGFMFIAGYLFWKTDYDTSATVLFCIALGVGILSFFIESAIVWVWEKFALALGWINTRIILSLVFFIFLTPFAVLSRVFSKNSSLKLKNKENTTFVERNHTYTKKDLENIW</sequence>
<name>A0A2T6BZL0_9FLAO</name>
<dbReference type="Proteomes" id="UP000244090">
    <property type="component" value="Unassembled WGS sequence"/>
</dbReference>
<organism evidence="2 3">
    <name type="scientific">Kordia periserrulae</name>
    <dbReference type="NCBI Taxonomy" id="701523"/>
    <lineage>
        <taxon>Bacteria</taxon>
        <taxon>Pseudomonadati</taxon>
        <taxon>Bacteroidota</taxon>
        <taxon>Flavobacteriia</taxon>
        <taxon>Flavobacteriales</taxon>
        <taxon>Flavobacteriaceae</taxon>
        <taxon>Kordia</taxon>
    </lineage>
</organism>
<proteinExistence type="predicted"/>
<evidence type="ECO:0000256" key="1">
    <source>
        <dbReference type="SAM" id="Phobius"/>
    </source>
</evidence>
<evidence type="ECO:0000313" key="3">
    <source>
        <dbReference type="Proteomes" id="UP000244090"/>
    </source>
</evidence>
<feature type="transmembrane region" description="Helical" evidence="1">
    <location>
        <begin position="70"/>
        <end position="93"/>
    </location>
</feature>